<keyword evidence="1" id="KW-0812">Transmembrane</keyword>
<keyword evidence="2" id="KW-0614">Plasmid</keyword>
<proteinExistence type="predicted"/>
<evidence type="ECO:0000256" key="1">
    <source>
        <dbReference type="SAM" id="Phobius"/>
    </source>
</evidence>
<protein>
    <submittedName>
        <fullName evidence="2">Uncharacterized protein</fullName>
    </submittedName>
</protein>
<geneLocation type="plasmid" evidence="2">
    <name>pRW2</name>
</geneLocation>
<evidence type="ECO:0000313" key="2">
    <source>
        <dbReference type="EMBL" id="APD77632.1"/>
    </source>
</evidence>
<gene>
    <name evidence="2" type="ORF">BFG52_16640</name>
</gene>
<organism evidence="2">
    <name type="scientific">Acinetobacter larvae</name>
    <dbReference type="NCBI Taxonomy" id="1789224"/>
    <lineage>
        <taxon>Bacteria</taxon>
        <taxon>Pseudomonadati</taxon>
        <taxon>Pseudomonadota</taxon>
        <taxon>Gammaproteobacteria</taxon>
        <taxon>Moraxellales</taxon>
        <taxon>Moraxellaceae</taxon>
        <taxon>Acinetobacter</taxon>
    </lineage>
</organism>
<keyword evidence="1" id="KW-1133">Transmembrane helix</keyword>
<accession>A0A1J0RI52</accession>
<feature type="transmembrane region" description="Helical" evidence="1">
    <location>
        <begin position="140"/>
        <end position="159"/>
    </location>
</feature>
<name>A0A1J0RI52_9GAMM</name>
<sequence>MKNIVQEISEKLSIKDFNNISKEQYAKIMELVQNDNFSLAQLAELVKVIPNIVDLQKGYLDSLKSIVDGVKTTQAHSLDGIKKSLDSTMQILSKIADKATSDESLHLIAEITFKLADLHVRVAEIVKETNKDNNDAWQGLAKFAMAAISVVGVVLTIALKRK</sequence>
<keyword evidence="1" id="KW-0472">Membrane</keyword>
<reference evidence="2" key="1">
    <citation type="submission" date="2016-11" db="EMBL/GenBank/DDBJ databases">
        <authorList>
            <person name="Jaros S."/>
            <person name="Januszkiewicz K."/>
            <person name="Wedrychowicz H."/>
        </authorList>
    </citation>
    <scope>NUCLEOTIDE SEQUENCE</scope>
    <source>
        <strain evidence="2">BRTC-1</strain>
        <plasmid evidence="2">pRW2</plasmid>
    </source>
</reference>
<dbReference type="EMBL" id="CP018142">
    <property type="protein sequence ID" value="APD77632.1"/>
    <property type="molecule type" value="Genomic_DNA"/>
</dbReference>
<dbReference type="RefSeq" id="WP_168455032.1">
    <property type="nucleotide sequence ID" value="NZ_CP018142.1"/>
</dbReference>
<dbReference type="AlphaFoldDB" id="A0A1J0RI52"/>